<feature type="domain" description="PH" evidence="3">
    <location>
        <begin position="1"/>
        <end position="92"/>
    </location>
</feature>
<dbReference type="InterPro" id="IPR002913">
    <property type="entry name" value="START_lipid-bd_dom"/>
</dbReference>
<dbReference type="GO" id="GO:0008289">
    <property type="term" value="F:lipid binding"/>
    <property type="evidence" value="ECO:0007669"/>
    <property type="project" value="InterPro"/>
</dbReference>
<evidence type="ECO:0000256" key="2">
    <source>
        <dbReference type="ARBA" id="ARBA00022824"/>
    </source>
</evidence>
<keyword evidence="2" id="KW-0256">Endoplasmic reticulum</keyword>
<dbReference type="STRING" id="174720.A0A0N5B4F8"/>
<feature type="domain" description="START" evidence="4">
    <location>
        <begin position="331"/>
        <end position="538"/>
    </location>
</feature>
<dbReference type="WBParaSite" id="SPAL_0000096000.1">
    <property type="protein sequence ID" value="SPAL_0000096000.1"/>
    <property type="gene ID" value="SPAL_0000096000"/>
</dbReference>
<dbReference type="GO" id="GO:0005783">
    <property type="term" value="C:endoplasmic reticulum"/>
    <property type="evidence" value="ECO:0007669"/>
    <property type="project" value="UniProtKB-SubCell"/>
</dbReference>
<dbReference type="InterPro" id="IPR023393">
    <property type="entry name" value="START-like_dom_sf"/>
</dbReference>
<dbReference type="SUPFAM" id="SSF50729">
    <property type="entry name" value="PH domain-like"/>
    <property type="match status" value="1"/>
</dbReference>
<dbReference type="SMART" id="SM00234">
    <property type="entry name" value="START"/>
    <property type="match status" value="1"/>
</dbReference>
<dbReference type="InterPro" id="IPR011993">
    <property type="entry name" value="PH-like_dom_sf"/>
</dbReference>
<accession>A0A0N5B4F8</accession>
<dbReference type="PANTHER" id="PTHR19308:SF53">
    <property type="entry name" value="CERAMIDE TRANSFER PROTEIN"/>
    <property type="match status" value="1"/>
</dbReference>
<evidence type="ECO:0000256" key="1">
    <source>
        <dbReference type="ARBA" id="ARBA00004240"/>
    </source>
</evidence>
<reference evidence="6" key="1">
    <citation type="submission" date="2017-02" db="UniProtKB">
        <authorList>
            <consortium name="WormBaseParasite"/>
        </authorList>
    </citation>
    <scope>IDENTIFICATION</scope>
</reference>
<dbReference type="Pfam" id="PF01852">
    <property type="entry name" value="START"/>
    <property type="match status" value="1"/>
</dbReference>
<dbReference type="AlphaFoldDB" id="A0A0N5B4F8"/>
<dbReference type="GO" id="GO:0035621">
    <property type="term" value="P:ER to Golgi ceramide transport"/>
    <property type="evidence" value="ECO:0007669"/>
    <property type="project" value="TreeGrafter"/>
</dbReference>
<dbReference type="InterPro" id="IPR001849">
    <property type="entry name" value="PH_domain"/>
</dbReference>
<dbReference type="Pfam" id="PF00169">
    <property type="entry name" value="PH"/>
    <property type="match status" value="1"/>
</dbReference>
<dbReference type="Gene3D" id="3.30.530.20">
    <property type="match status" value="1"/>
</dbReference>
<protein>
    <submittedName>
        <fullName evidence="6">Collagen type IV alpha-3-binding protein</fullName>
    </submittedName>
</protein>
<dbReference type="InterPro" id="IPR051213">
    <property type="entry name" value="START_lipid_transfer"/>
</dbReference>
<comment type="subcellular location">
    <subcellularLocation>
        <location evidence="1">Endoplasmic reticulum</location>
    </subcellularLocation>
</comment>
<sequence length="544" mass="63186">MEGILIKWTNYLNGWQERYFVVSDGVLYYFKSKSEMKYGIRGSMSLGNALIKPDRYDLSNFEIALNGAVWYLKAEDEVQRNIWVKYLNEQSGPNSGLNYIRKKEMEWRNEVPNNVDVPFSMEVKNGLDMMKKLSAHESNVSLKFCNLQSHVEELINFVIEYSKETNKQIPFVYNLKNELIDFKDNLCLLSSMVDDITKNYHKREGITNKSSHKDEINERYKKDEIETTNTLIKNTYNNKIPNPSSPLSVLSDTEDEFFDTRTFTSDGEDNEGQLETGINCINLKDTNNGKEKETKVNNSMPEQITSPHGTLWETVDKITLEQLKAAKESVDEGRWELFTHSGAMKMYKMDVEIDGMICDPLKAYHYVNGVTAKEFLKYFYEFEYKKEWDDTLVKGTLVEQISPDLAIIHQLHKRIWPSAQRESLFWSHYRNVSEHKDEECYDAYIVCNHDVQRDDVPLTSSSAVRVGLKIAMFCQTVILTKDKPIDKLTRNDVAVKIVYVAQVNPGGWLPKAPLMQVYKREYPKFLKQFTAYVEGKIKSENLII</sequence>
<evidence type="ECO:0000313" key="6">
    <source>
        <dbReference type="WBParaSite" id="SPAL_0000096000.1"/>
    </source>
</evidence>
<evidence type="ECO:0000313" key="5">
    <source>
        <dbReference type="Proteomes" id="UP000046392"/>
    </source>
</evidence>
<dbReference type="Gene3D" id="2.30.29.30">
    <property type="entry name" value="Pleckstrin-homology domain (PH domain)/Phosphotyrosine-binding domain (PTB)"/>
    <property type="match status" value="1"/>
</dbReference>
<name>A0A0N5B4F8_STREA</name>
<dbReference type="PROSITE" id="PS50003">
    <property type="entry name" value="PH_DOMAIN"/>
    <property type="match status" value="1"/>
</dbReference>
<evidence type="ECO:0000259" key="4">
    <source>
        <dbReference type="PROSITE" id="PS50848"/>
    </source>
</evidence>
<keyword evidence="5" id="KW-1185">Reference proteome</keyword>
<evidence type="ECO:0000259" key="3">
    <source>
        <dbReference type="PROSITE" id="PS50003"/>
    </source>
</evidence>
<dbReference type="SUPFAM" id="SSF55961">
    <property type="entry name" value="Bet v1-like"/>
    <property type="match status" value="1"/>
</dbReference>
<dbReference type="PROSITE" id="PS50848">
    <property type="entry name" value="START"/>
    <property type="match status" value="1"/>
</dbReference>
<dbReference type="Proteomes" id="UP000046392">
    <property type="component" value="Unplaced"/>
</dbReference>
<organism evidence="5 6">
    <name type="scientific">Strongyloides papillosus</name>
    <name type="common">Intestinal threadworm</name>
    <dbReference type="NCBI Taxonomy" id="174720"/>
    <lineage>
        <taxon>Eukaryota</taxon>
        <taxon>Metazoa</taxon>
        <taxon>Ecdysozoa</taxon>
        <taxon>Nematoda</taxon>
        <taxon>Chromadorea</taxon>
        <taxon>Rhabditida</taxon>
        <taxon>Tylenchina</taxon>
        <taxon>Panagrolaimomorpha</taxon>
        <taxon>Strongyloidoidea</taxon>
        <taxon>Strongyloididae</taxon>
        <taxon>Strongyloides</taxon>
    </lineage>
</organism>
<dbReference type="SMART" id="SM00233">
    <property type="entry name" value="PH"/>
    <property type="match status" value="1"/>
</dbReference>
<dbReference type="PANTHER" id="PTHR19308">
    <property type="entry name" value="PHOSPHATIDYLCHOLINE TRANSFER PROTEIN"/>
    <property type="match status" value="1"/>
</dbReference>
<proteinExistence type="predicted"/>